<gene>
    <name evidence="3" type="ORF">GS8_4</name>
</gene>
<dbReference type="InterPro" id="IPR044946">
    <property type="entry name" value="Restrct_endonuc_typeI_TRD_sf"/>
</dbReference>
<protein>
    <submittedName>
        <fullName evidence="3">Type I restriction-modification system specificity subunit S</fullName>
    </submittedName>
</protein>
<accession>A0ABQ7HKJ3</accession>
<keyword evidence="4" id="KW-1185">Reference proteome</keyword>
<keyword evidence="2" id="KW-0238">DNA-binding</keyword>
<organism evidence="3 4">
    <name type="scientific">Geobacillus stearothermophilus</name>
    <name type="common">Bacillus stearothermophilus</name>
    <dbReference type="NCBI Taxonomy" id="1422"/>
    <lineage>
        <taxon>Bacteria</taxon>
        <taxon>Bacillati</taxon>
        <taxon>Bacillota</taxon>
        <taxon>Bacilli</taxon>
        <taxon>Bacillales</taxon>
        <taxon>Anoxybacillaceae</taxon>
        <taxon>Geobacillus</taxon>
    </lineage>
</organism>
<evidence type="ECO:0000256" key="2">
    <source>
        <dbReference type="ARBA" id="ARBA00023125"/>
    </source>
</evidence>
<dbReference type="Proteomes" id="UP000773850">
    <property type="component" value="Unassembled WGS sequence"/>
</dbReference>
<comment type="caution">
    <text evidence="3">The sequence shown here is derived from an EMBL/GenBank/DDBJ whole genome shotgun (WGS) entry which is preliminary data.</text>
</comment>
<evidence type="ECO:0000313" key="4">
    <source>
        <dbReference type="Proteomes" id="UP000773850"/>
    </source>
</evidence>
<dbReference type="Gene3D" id="1.10.287.1120">
    <property type="entry name" value="Bipartite methylase S protein"/>
    <property type="match status" value="1"/>
</dbReference>
<reference evidence="3 4" key="1">
    <citation type="submission" date="2016-03" db="EMBL/GenBank/DDBJ databases">
        <title>Spore heat resistance.</title>
        <authorList>
            <person name="Boekhorst J."/>
            <person name="Berendsen E.M."/>
            <person name="Wells-Bennik M.H."/>
            <person name="Kuipers O.P."/>
        </authorList>
    </citation>
    <scope>NUCLEOTIDE SEQUENCE [LARGE SCALE GENOMIC DNA]</scope>
    <source>
        <strain evidence="3 4">GS8</strain>
    </source>
</reference>
<name>A0ABQ7HKJ3_GEOSE</name>
<evidence type="ECO:0000313" key="3">
    <source>
        <dbReference type="EMBL" id="KAF6512684.1"/>
    </source>
</evidence>
<dbReference type="Gene3D" id="3.90.220.20">
    <property type="entry name" value="DNA methylase specificity domains"/>
    <property type="match status" value="1"/>
</dbReference>
<proteinExistence type="predicted"/>
<evidence type="ECO:0000256" key="1">
    <source>
        <dbReference type="ARBA" id="ARBA00022747"/>
    </source>
</evidence>
<dbReference type="SUPFAM" id="SSF116734">
    <property type="entry name" value="DNA methylase specificity domain"/>
    <property type="match status" value="1"/>
</dbReference>
<sequence length="53" mass="6320">MKDSGIEWLGEVPEHWEIKKIKYLFKQIDERNNSEDAELLSLYTDIYICSLKS</sequence>
<dbReference type="EMBL" id="LUCS01000002">
    <property type="protein sequence ID" value="KAF6512684.1"/>
    <property type="molecule type" value="Genomic_DNA"/>
</dbReference>
<keyword evidence="1" id="KW-0680">Restriction system</keyword>